<reference evidence="5 6" key="1">
    <citation type="journal article" date="2017" name="Antonie Van Leeuwenhoek">
        <title>Rhizobium rhizosphaerae sp. nov., a novel species isolated from rice rhizosphere.</title>
        <authorList>
            <person name="Zhao J.J."/>
            <person name="Zhang J."/>
            <person name="Zhang R.J."/>
            <person name="Zhang C.W."/>
            <person name="Yin H.Q."/>
            <person name="Zhang X.X."/>
        </authorList>
    </citation>
    <scope>NUCLEOTIDE SEQUENCE [LARGE SCALE GENOMIC DNA]</scope>
    <source>
        <strain evidence="5 6">RD15</strain>
    </source>
</reference>
<dbReference type="PANTHER" id="PTHR46401:SF2">
    <property type="entry name" value="GLYCOSYLTRANSFERASE WBBK-RELATED"/>
    <property type="match status" value="1"/>
</dbReference>
<evidence type="ECO:0000256" key="2">
    <source>
        <dbReference type="SAM" id="MobiDB-lite"/>
    </source>
</evidence>
<evidence type="ECO:0000256" key="1">
    <source>
        <dbReference type="ARBA" id="ARBA00022679"/>
    </source>
</evidence>
<dbReference type="RefSeq" id="WP_245295700.1">
    <property type="nucleotide sequence ID" value="NZ_MSPX01000015.1"/>
</dbReference>
<feature type="compositionally biased region" description="Polar residues" evidence="2">
    <location>
        <begin position="376"/>
        <end position="385"/>
    </location>
</feature>
<feature type="domain" description="Glycosyltransferase subfamily 4-like N-terminal" evidence="4">
    <location>
        <begin position="18"/>
        <end position="182"/>
    </location>
</feature>
<dbReference type="EMBL" id="MSPX01000015">
    <property type="protein sequence ID" value="OQP85270.1"/>
    <property type="molecule type" value="Genomic_DNA"/>
</dbReference>
<evidence type="ECO:0000313" key="5">
    <source>
        <dbReference type="EMBL" id="OQP85270.1"/>
    </source>
</evidence>
<keyword evidence="6" id="KW-1185">Reference proteome</keyword>
<accession>A0ABX3PAL0</accession>
<dbReference type="Pfam" id="PF13439">
    <property type="entry name" value="Glyco_transf_4"/>
    <property type="match status" value="1"/>
</dbReference>
<organism evidence="5 6">
    <name type="scientific">Xaviernesmea rhizosphaerae</name>
    <dbReference type="NCBI Taxonomy" id="1672749"/>
    <lineage>
        <taxon>Bacteria</taxon>
        <taxon>Pseudomonadati</taxon>
        <taxon>Pseudomonadota</taxon>
        <taxon>Alphaproteobacteria</taxon>
        <taxon>Hyphomicrobiales</taxon>
        <taxon>Rhizobiaceae</taxon>
        <taxon>Rhizobium/Agrobacterium group</taxon>
        <taxon>Xaviernesmea</taxon>
    </lineage>
</organism>
<dbReference type="InterPro" id="IPR028098">
    <property type="entry name" value="Glyco_trans_4-like_N"/>
</dbReference>
<dbReference type="CDD" id="cd03801">
    <property type="entry name" value="GT4_PimA-like"/>
    <property type="match status" value="1"/>
</dbReference>
<dbReference type="SUPFAM" id="SSF53756">
    <property type="entry name" value="UDP-Glycosyltransferase/glycogen phosphorylase"/>
    <property type="match status" value="1"/>
</dbReference>
<sequence length="385" mass="40374">MSGAARQSARILMTLDAVGGVWRYAMDLAGALKGQGIATVFVGLGPGPAAAERRQAQALGELVWLDQPLDWMVDSADALSQVGPTLSLLAEAYDVDLLHLNLPTQAVGLETGRPVLVVSHSCVTTWFAAVRGSGLPPGWGWQAERNREGLLRADAVVAPSHAHAKALARAYGDEICVDVVENATLLQETMLPKEPRIFAAGRWWDEGKNGAMLDRAAALAEWPVEMAGPLVGPNGQALTLSHARALGSLPHATAMARLTSAAIVASPSLYEPFGLAALEGARAGAALVLADILTYRELWEGAALFAAPDDATAFADCLNRLAADADLRRALGVAAQARARRFTPQAQGQAMSALYGRLLDSTEGDRRRPAGKASAGLSSHITAAE</sequence>
<proteinExistence type="predicted"/>
<comment type="caution">
    <text evidence="5">The sequence shown here is derived from an EMBL/GenBank/DDBJ whole genome shotgun (WGS) entry which is preliminary data.</text>
</comment>
<evidence type="ECO:0000313" key="6">
    <source>
        <dbReference type="Proteomes" id="UP000192652"/>
    </source>
</evidence>
<keyword evidence="1 5" id="KW-0808">Transferase</keyword>
<feature type="region of interest" description="Disordered" evidence="2">
    <location>
        <begin position="362"/>
        <end position="385"/>
    </location>
</feature>
<evidence type="ECO:0000259" key="3">
    <source>
        <dbReference type="Pfam" id="PF00534"/>
    </source>
</evidence>
<evidence type="ECO:0000259" key="4">
    <source>
        <dbReference type="Pfam" id="PF13439"/>
    </source>
</evidence>
<protein>
    <submittedName>
        <fullName evidence="5">Glycosyl transferase</fullName>
    </submittedName>
</protein>
<dbReference type="GO" id="GO:0016740">
    <property type="term" value="F:transferase activity"/>
    <property type="evidence" value="ECO:0007669"/>
    <property type="project" value="UniProtKB-KW"/>
</dbReference>
<dbReference type="InterPro" id="IPR001296">
    <property type="entry name" value="Glyco_trans_1"/>
</dbReference>
<gene>
    <name evidence="5" type="ORF">BTR14_16700</name>
</gene>
<dbReference type="Pfam" id="PF00534">
    <property type="entry name" value="Glycos_transf_1"/>
    <property type="match status" value="1"/>
</dbReference>
<name>A0ABX3PAL0_9HYPH</name>
<dbReference type="Proteomes" id="UP000192652">
    <property type="component" value="Unassembled WGS sequence"/>
</dbReference>
<dbReference type="PANTHER" id="PTHR46401">
    <property type="entry name" value="GLYCOSYLTRANSFERASE WBBK-RELATED"/>
    <property type="match status" value="1"/>
</dbReference>
<dbReference type="Gene3D" id="3.40.50.2000">
    <property type="entry name" value="Glycogen Phosphorylase B"/>
    <property type="match status" value="2"/>
</dbReference>
<feature type="domain" description="Glycosyl transferase family 1" evidence="3">
    <location>
        <begin position="242"/>
        <end position="336"/>
    </location>
</feature>